<keyword evidence="5" id="KW-0029">Amino-acid transport</keyword>
<dbReference type="CDD" id="cd06582">
    <property type="entry name" value="TM_PBP1_LivH_like"/>
    <property type="match status" value="1"/>
</dbReference>
<organism evidence="10 11">
    <name type="scientific">Aquibium oceanicum</name>
    <dbReference type="NCBI Taxonomy" id="1670800"/>
    <lineage>
        <taxon>Bacteria</taxon>
        <taxon>Pseudomonadati</taxon>
        <taxon>Pseudomonadota</taxon>
        <taxon>Alphaproteobacteria</taxon>
        <taxon>Hyphomicrobiales</taxon>
        <taxon>Phyllobacteriaceae</taxon>
        <taxon>Aquibium</taxon>
    </lineage>
</organism>
<evidence type="ECO:0008006" key="12">
    <source>
        <dbReference type="Google" id="ProtNLM"/>
    </source>
</evidence>
<feature type="transmembrane region" description="Helical" evidence="9">
    <location>
        <begin position="188"/>
        <end position="213"/>
    </location>
</feature>
<proteinExistence type="inferred from homology"/>
<dbReference type="InterPro" id="IPR001851">
    <property type="entry name" value="ABC_transp_permease"/>
</dbReference>
<dbReference type="STRING" id="1670800.BSQ44_10135"/>
<keyword evidence="2" id="KW-0813">Transport</keyword>
<comment type="subcellular location">
    <subcellularLocation>
        <location evidence="1">Cell membrane</location>
        <topology evidence="1">Multi-pass membrane protein</topology>
    </subcellularLocation>
</comment>
<gene>
    <name evidence="10" type="ORF">BSQ44_10135</name>
</gene>
<dbReference type="Proteomes" id="UP000182840">
    <property type="component" value="Chromosome"/>
</dbReference>
<evidence type="ECO:0000256" key="8">
    <source>
        <dbReference type="ARBA" id="ARBA00037998"/>
    </source>
</evidence>
<dbReference type="EMBL" id="CP018171">
    <property type="protein sequence ID" value="APH71685.1"/>
    <property type="molecule type" value="Genomic_DNA"/>
</dbReference>
<evidence type="ECO:0000313" key="10">
    <source>
        <dbReference type="EMBL" id="APH71685.1"/>
    </source>
</evidence>
<feature type="transmembrane region" description="Helical" evidence="9">
    <location>
        <begin position="42"/>
        <end position="59"/>
    </location>
</feature>
<evidence type="ECO:0000256" key="6">
    <source>
        <dbReference type="ARBA" id="ARBA00022989"/>
    </source>
</evidence>
<comment type="similarity">
    <text evidence="8">Belongs to the binding-protein-dependent transport system permease family. LivHM subfamily.</text>
</comment>
<dbReference type="RefSeq" id="WP_072603633.1">
    <property type="nucleotide sequence ID" value="NZ_CP018171.1"/>
</dbReference>
<dbReference type="Pfam" id="PF02653">
    <property type="entry name" value="BPD_transp_2"/>
    <property type="match status" value="1"/>
</dbReference>
<dbReference type="OrthoDB" id="9807115at2"/>
<dbReference type="GO" id="GO:0005886">
    <property type="term" value="C:plasma membrane"/>
    <property type="evidence" value="ECO:0007669"/>
    <property type="project" value="UniProtKB-SubCell"/>
</dbReference>
<dbReference type="GO" id="GO:0022857">
    <property type="term" value="F:transmembrane transporter activity"/>
    <property type="evidence" value="ECO:0007669"/>
    <property type="project" value="InterPro"/>
</dbReference>
<evidence type="ECO:0000256" key="7">
    <source>
        <dbReference type="ARBA" id="ARBA00023136"/>
    </source>
</evidence>
<dbReference type="PANTHER" id="PTHR11795:SF445">
    <property type="entry name" value="AMINO ACID ABC TRANSPORTER PERMEASE PROTEIN"/>
    <property type="match status" value="1"/>
</dbReference>
<feature type="transmembrane region" description="Helical" evidence="9">
    <location>
        <begin position="139"/>
        <end position="159"/>
    </location>
</feature>
<evidence type="ECO:0000313" key="11">
    <source>
        <dbReference type="Proteomes" id="UP000182840"/>
    </source>
</evidence>
<feature type="transmembrane region" description="Helical" evidence="9">
    <location>
        <begin position="225"/>
        <end position="250"/>
    </location>
</feature>
<evidence type="ECO:0000256" key="3">
    <source>
        <dbReference type="ARBA" id="ARBA00022475"/>
    </source>
</evidence>
<feature type="transmembrane region" description="Helical" evidence="9">
    <location>
        <begin position="65"/>
        <end position="84"/>
    </location>
</feature>
<keyword evidence="6 9" id="KW-1133">Transmembrane helix</keyword>
<feature type="transmembrane region" description="Helical" evidence="9">
    <location>
        <begin position="96"/>
        <end position="119"/>
    </location>
</feature>
<dbReference type="KEGG" id="meso:BSQ44_10135"/>
<evidence type="ECO:0000256" key="9">
    <source>
        <dbReference type="SAM" id="Phobius"/>
    </source>
</evidence>
<dbReference type="InterPro" id="IPR052157">
    <property type="entry name" value="BCAA_transport_permease"/>
</dbReference>
<evidence type="ECO:0000256" key="4">
    <source>
        <dbReference type="ARBA" id="ARBA00022692"/>
    </source>
</evidence>
<evidence type="ECO:0000256" key="5">
    <source>
        <dbReference type="ARBA" id="ARBA00022970"/>
    </source>
</evidence>
<dbReference type="PANTHER" id="PTHR11795">
    <property type="entry name" value="BRANCHED-CHAIN AMINO ACID TRANSPORT SYSTEM PERMEASE PROTEIN LIVH"/>
    <property type="match status" value="1"/>
</dbReference>
<keyword evidence="3" id="KW-1003">Cell membrane</keyword>
<keyword evidence="4 9" id="KW-0812">Transmembrane</keyword>
<feature type="transmembrane region" description="Helical" evidence="9">
    <location>
        <begin position="15"/>
        <end position="35"/>
    </location>
</feature>
<reference evidence="11" key="1">
    <citation type="submission" date="2016-11" db="EMBL/GenBank/DDBJ databases">
        <title>Mesorhizobium oceanicum sp. nov., isolated from deep seawater in South China Sea.</title>
        <authorList>
            <person name="Fu G.-Y."/>
        </authorList>
    </citation>
    <scope>NUCLEOTIDE SEQUENCE [LARGE SCALE GENOMIC DNA]</scope>
    <source>
        <strain evidence="11">B7</strain>
    </source>
</reference>
<name>A0A1L3SQS5_9HYPH</name>
<keyword evidence="7 9" id="KW-0472">Membrane</keyword>
<sequence length="288" mass="29680">MDKLLSVLIEGLGTGGLYAVVALGLSLVAGVMRLLNLAHGEFLVGSVYLIMTLMAFAGLDPFLAMVGALPVVFIAAYVIQRALLQDLMAHSAEAVLVGTFGISIAAQAIFQIAFGSNAVAITSLLGLTGVEILGHTTRWVSVVAITLALGLTAATHFLLTRSTFGWSLRAAAEDSMAAQSLGVDVRHVFALCFGLGAVLTSFGAIVVGIGFSIEPSSGMLWLMRGVAVVVIGGMGSVWGTLLAGCMVGLVEEASVVIVGSEYRDIVVFGLLVLVLVLRPNGLFTGNAA</sequence>
<dbReference type="AlphaFoldDB" id="A0A1L3SQS5"/>
<keyword evidence="11" id="KW-1185">Reference proteome</keyword>
<accession>A0A1L3SQS5</accession>
<protein>
    <recommendedName>
        <fullName evidence="12">Branched-chain amino acid ABC transporter permease</fullName>
    </recommendedName>
</protein>
<evidence type="ECO:0000256" key="2">
    <source>
        <dbReference type="ARBA" id="ARBA00022448"/>
    </source>
</evidence>
<feature type="transmembrane region" description="Helical" evidence="9">
    <location>
        <begin position="262"/>
        <end position="279"/>
    </location>
</feature>
<dbReference type="GO" id="GO:0006865">
    <property type="term" value="P:amino acid transport"/>
    <property type="evidence" value="ECO:0007669"/>
    <property type="project" value="UniProtKB-KW"/>
</dbReference>
<evidence type="ECO:0000256" key="1">
    <source>
        <dbReference type="ARBA" id="ARBA00004651"/>
    </source>
</evidence>